<reference evidence="1 2" key="1">
    <citation type="journal article" date="2016" name="Nat. Commun.">
        <title>Thousands of microbial genomes shed light on interconnected biogeochemical processes in an aquifer system.</title>
        <authorList>
            <person name="Anantharaman K."/>
            <person name="Brown C.T."/>
            <person name="Hug L.A."/>
            <person name="Sharon I."/>
            <person name="Castelle C.J."/>
            <person name="Probst A.J."/>
            <person name="Thomas B.C."/>
            <person name="Singh A."/>
            <person name="Wilkins M.J."/>
            <person name="Karaoz U."/>
            <person name="Brodie E.L."/>
            <person name="Williams K.H."/>
            <person name="Hubbard S.S."/>
            <person name="Banfield J.F."/>
        </authorList>
    </citation>
    <scope>NUCLEOTIDE SEQUENCE [LARGE SCALE GENOMIC DNA]</scope>
</reference>
<accession>A0A1G2HFL7</accession>
<organism evidence="1 2">
    <name type="scientific">Candidatus Spechtbacteria bacterium RIFCSPLOWO2_02_FULL_38_8</name>
    <dbReference type="NCBI Taxonomy" id="1802164"/>
    <lineage>
        <taxon>Bacteria</taxon>
        <taxon>Candidatus Spechtiibacteriota</taxon>
    </lineage>
</organism>
<dbReference type="AlphaFoldDB" id="A0A1G2HFL7"/>
<name>A0A1G2HFL7_9BACT</name>
<sequence length="80" mass="9111">MGELIALLAVLFVIVYGFSYMFGGKTTADRYARWCGSQLRRLGLWILRLFGRGLQKLGRWIVRKATPRRRGTNPPNTGNP</sequence>
<dbReference type="EMBL" id="MHOJ01000047">
    <property type="protein sequence ID" value="OGZ61273.1"/>
    <property type="molecule type" value="Genomic_DNA"/>
</dbReference>
<dbReference type="Proteomes" id="UP000178509">
    <property type="component" value="Unassembled WGS sequence"/>
</dbReference>
<protein>
    <submittedName>
        <fullName evidence="1">Uncharacterized protein</fullName>
    </submittedName>
</protein>
<gene>
    <name evidence="1" type="ORF">A3H51_02185</name>
</gene>
<proteinExistence type="predicted"/>
<evidence type="ECO:0000313" key="2">
    <source>
        <dbReference type="Proteomes" id="UP000178509"/>
    </source>
</evidence>
<evidence type="ECO:0000313" key="1">
    <source>
        <dbReference type="EMBL" id="OGZ61273.1"/>
    </source>
</evidence>
<comment type="caution">
    <text evidence="1">The sequence shown here is derived from an EMBL/GenBank/DDBJ whole genome shotgun (WGS) entry which is preliminary data.</text>
</comment>